<dbReference type="EMBL" id="MN585993">
    <property type="protein sequence ID" value="QGJ90111.1"/>
    <property type="molecule type" value="Genomic_DNA"/>
</dbReference>
<dbReference type="Proteomes" id="UP000423609">
    <property type="component" value="Segment"/>
</dbReference>
<dbReference type="SUPFAM" id="SSF101386">
    <property type="entry name" value="all-alpha NTP pyrophosphatases"/>
    <property type="match status" value="1"/>
</dbReference>
<gene>
    <name evidence="1" type="primary">73</name>
    <name evidence="1" type="ORF">PBI_INDLULAMITHI_73</name>
</gene>
<dbReference type="GeneID" id="55624510"/>
<proteinExistence type="predicted"/>
<dbReference type="Gene3D" id="1.10.287.1080">
    <property type="entry name" value="MazG-like"/>
    <property type="match status" value="1"/>
</dbReference>
<organism evidence="1 2">
    <name type="scientific">Mycobacterium phage Indlulamithi</name>
    <dbReference type="NCBI Taxonomy" id="2656582"/>
    <lineage>
        <taxon>Viruses</taxon>
        <taxon>Duplodnaviria</taxon>
        <taxon>Heunggongvirae</taxon>
        <taxon>Uroviricota</taxon>
        <taxon>Caudoviricetes</taxon>
        <taxon>Indlulamithivirus</taxon>
        <taxon>Indlulamithivirus indlulamithi</taxon>
    </lineage>
</organism>
<sequence>MTETGQRMYFGDANRISIPTPENQVPQPNHDPFHGWVTMDGRFTEQASFVIEWALKVLAKGCFVNSKAHGWYEPYMQQATVDGDTVNVLGQRNFGEVMALITSEVSEAFEEFRNGDDQTRIYYKAKRPDGSEWKWEGPQQLTDNETGEQTLGKPEGIAAELADVLIRVLDYVGAYGIPISDAVLQKHHYNQTRPYRHGGKLA</sequence>
<keyword evidence="2" id="KW-1185">Reference proteome</keyword>
<reference evidence="1 2" key="1">
    <citation type="submission" date="2019-10" db="EMBL/GenBank/DDBJ databases">
        <authorList>
            <person name="Garlena R.A."/>
            <person name="Russell D.A."/>
            <person name="Pope W.H."/>
            <person name="Jacobs-Sera D."/>
            <person name="Hatfull G.F."/>
        </authorList>
    </citation>
    <scope>NUCLEOTIDE SEQUENCE [LARGE SCALE GENOMIC DNA]</scope>
</reference>
<evidence type="ECO:0000313" key="1">
    <source>
        <dbReference type="EMBL" id="QGJ90111.1"/>
    </source>
</evidence>
<evidence type="ECO:0000313" key="2">
    <source>
        <dbReference type="Proteomes" id="UP000423609"/>
    </source>
</evidence>
<dbReference type="RefSeq" id="YP_009853824.1">
    <property type="nucleotide sequence ID" value="NC_048824.1"/>
</dbReference>
<protein>
    <submittedName>
        <fullName evidence="1">MazG-like nucleotide pyrophosphohydrolase</fullName>
    </submittedName>
</protein>
<dbReference type="KEGG" id="vg:55624510"/>
<dbReference type="CDD" id="cd11542">
    <property type="entry name" value="NTP-PPase_u5"/>
    <property type="match status" value="1"/>
</dbReference>
<accession>A0A649VCP3</accession>
<name>A0A649VCP3_9CAUD</name>